<dbReference type="CDD" id="cd01949">
    <property type="entry name" value="GGDEF"/>
    <property type="match status" value="1"/>
</dbReference>
<dbReference type="CDD" id="cd01948">
    <property type="entry name" value="EAL"/>
    <property type="match status" value="1"/>
</dbReference>
<reference evidence="6 7" key="1">
    <citation type="submission" date="2017-09" db="EMBL/GenBank/DDBJ databases">
        <title>The draft genome sequences of Marinobacter sp. PWS21.</title>
        <authorList>
            <person name="Cao J."/>
        </authorList>
    </citation>
    <scope>NUCLEOTIDE SEQUENCE [LARGE SCALE GENOMIC DNA]</scope>
    <source>
        <strain evidence="6 7">PWS21</strain>
    </source>
</reference>
<keyword evidence="3" id="KW-0472">Membrane</keyword>
<dbReference type="InterPro" id="IPR052155">
    <property type="entry name" value="Biofilm_reg_signaling"/>
</dbReference>
<dbReference type="PANTHER" id="PTHR44757:SF2">
    <property type="entry name" value="BIOFILM ARCHITECTURE MAINTENANCE PROTEIN MBAA"/>
    <property type="match status" value="1"/>
</dbReference>
<dbReference type="SUPFAM" id="SSF141868">
    <property type="entry name" value="EAL domain-like"/>
    <property type="match status" value="1"/>
</dbReference>
<evidence type="ECO:0000256" key="2">
    <source>
        <dbReference type="ARBA" id="ARBA00022636"/>
    </source>
</evidence>
<dbReference type="InterPro" id="IPR043128">
    <property type="entry name" value="Rev_trsase/Diguanyl_cyclase"/>
</dbReference>
<evidence type="ECO:0000259" key="5">
    <source>
        <dbReference type="PROSITE" id="PS50887"/>
    </source>
</evidence>
<keyword evidence="7" id="KW-1185">Reference proteome</keyword>
<dbReference type="PROSITE" id="PS50883">
    <property type="entry name" value="EAL"/>
    <property type="match status" value="1"/>
</dbReference>
<dbReference type="GO" id="GO:0071111">
    <property type="term" value="F:cyclic-guanylate-specific phosphodiesterase activity"/>
    <property type="evidence" value="ECO:0007669"/>
    <property type="project" value="UniProtKB-EC"/>
</dbReference>
<dbReference type="SUPFAM" id="SSF55073">
    <property type="entry name" value="Nucleotide cyclase"/>
    <property type="match status" value="1"/>
</dbReference>
<evidence type="ECO:0000256" key="1">
    <source>
        <dbReference type="ARBA" id="ARBA00012282"/>
    </source>
</evidence>
<dbReference type="InterPro" id="IPR029787">
    <property type="entry name" value="Nucleotide_cyclase"/>
</dbReference>
<keyword evidence="3" id="KW-0812">Transmembrane</keyword>
<dbReference type="RefSeq" id="WP_099612765.1">
    <property type="nucleotide sequence ID" value="NZ_KZ319367.1"/>
</dbReference>
<dbReference type="PROSITE" id="PS50887">
    <property type="entry name" value="GGDEF"/>
    <property type="match status" value="1"/>
</dbReference>
<feature type="domain" description="GGDEF" evidence="5">
    <location>
        <begin position="281"/>
        <end position="415"/>
    </location>
</feature>
<keyword evidence="2" id="KW-0973">c-di-GMP</keyword>
<sequence length="685" mass="76338">MTSFRVERRLGYRILLWMLAVALVSGTVFSIAQIALDARRVAQSFDLRAEQTVSLVRDAATQAVFSIDSDLAQQVVDGLFAQDAVHMARISHPDDESLAYLTRPLQESLFRPLTDPIFERERRYRVALTRPSEPDTQYGFLDIHYDTGPVAASWLERALVNLGSGIATALIIGLALFVVFHLLLTRPLWRIVQSLKQVDPARPDERLIDKPTGHENDELGLWVDTTNNLLVAITDSQQRHREAEDQVSRLSRYDQLTGLPSRETFLSLLAADIAEAREGDTLLAIFCLGLDDFKSINELYGFHTGDRILQTVAERLAGRFNEARFTLARLGGDQFVVVQKRLRDSFQAVATAENLQVCVGEPMPVGKATLTITATTGISLFPADASEPDPLLQNAEQTMALAKSSGRNHFQFYVASVDREIRERKQLEKDLNEALARNQLHLVYQPQVNLETRQTIGAEALLRWHHPKRGLIPPDQFIPLAELNGSIVAIGQWVLDQACWQAACWASAGLDIRMAVNLSAVQLRQDTIVDDILETLARHNLSPGRLELEVTETSFMSNLEDAVGKLHRLHDAGISLAVDDFGTGYSSLTYLKRMPVQHLKIDKQFVQDLLVNDDDTRIANTIIDLGRSLSMTVIAEGVESAEQEAYLRQRGCALGQGYYFSRPVPADEFAAFVAGFNAQIVENNA</sequence>
<dbReference type="EC" id="3.1.4.52" evidence="1"/>
<dbReference type="InterPro" id="IPR000160">
    <property type="entry name" value="GGDEF_dom"/>
</dbReference>
<dbReference type="InterPro" id="IPR035919">
    <property type="entry name" value="EAL_sf"/>
</dbReference>
<proteinExistence type="predicted"/>
<dbReference type="PANTHER" id="PTHR44757">
    <property type="entry name" value="DIGUANYLATE CYCLASE DGCP"/>
    <property type="match status" value="1"/>
</dbReference>
<dbReference type="Gene3D" id="3.20.20.450">
    <property type="entry name" value="EAL domain"/>
    <property type="match status" value="1"/>
</dbReference>
<feature type="transmembrane region" description="Helical" evidence="3">
    <location>
        <begin position="12"/>
        <end position="36"/>
    </location>
</feature>
<evidence type="ECO:0000259" key="4">
    <source>
        <dbReference type="PROSITE" id="PS50883"/>
    </source>
</evidence>
<dbReference type="Pfam" id="PF00990">
    <property type="entry name" value="GGDEF"/>
    <property type="match status" value="1"/>
</dbReference>
<organism evidence="6 7">
    <name type="scientific">Marinobacter profundi</name>
    <dbReference type="NCBI Taxonomy" id="2666256"/>
    <lineage>
        <taxon>Bacteria</taxon>
        <taxon>Pseudomonadati</taxon>
        <taxon>Pseudomonadota</taxon>
        <taxon>Gammaproteobacteria</taxon>
        <taxon>Pseudomonadales</taxon>
        <taxon>Marinobacteraceae</taxon>
        <taxon>Marinobacter</taxon>
    </lineage>
</organism>
<dbReference type="Pfam" id="PF00563">
    <property type="entry name" value="EAL"/>
    <property type="match status" value="1"/>
</dbReference>
<dbReference type="SMART" id="SM00052">
    <property type="entry name" value="EAL"/>
    <property type="match status" value="1"/>
</dbReference>
<keyword evidence="3" id="KW-1133">Transmembrane helix</keyword>
<feature type="domain" description="EAL" evidence="4">
    <location>
        <begin position="424"/>
        <end position="677"/>
    </location>
</feature>
<feature type="transmembrane region" description="Helical" evidence="3">
    <location>
        <begin position="162"/>
        <end position="184"/>
    </location>
</feature>
<name>A0A2G1URG2_9GAMM</name>
<dbReference type="Proteomes" id="UP000231409">
    <property type="component" value="Unassembled WGS sequence"/>
</dbReference>
<dbReference type="EMBL" id="NTFH01000001">
    <property type="protein sequence ID" value="PHQ17086.1"/>
    <property type="molecule type" value="Genomic_DNA"/>
</dbReference>
<evidence type="ECO:0000313" key="7">
    <source>
        <dbReference type="Proteomes" id="UP000231409"/>
    </source>
</evidence>
<gene>
    <name evidence="6" type="ORF">CLH61_00550</name>
</gene>
<evidence type="ECO:0000313" key="6">
    <source>
        <dbReference type="EMBL" id="PHQ17086.1"/>
    </source>
</evidence>
<dbReference type="SMART" id="SM00267">
    <property type="entry name" value="GGDEF"/>
    <property type="match status" value="1"/>
</dbReference>
<dbReference type="Gene3D" id="3.30.70.270">
    <property type="match status" value="1"/>
</dbReference>
<accession>A0A2G1URG2</accession>
<dbReference type="AlphaFoldDB" id="A0A2G1URG2"/>
<protein>
    <recommendedName>
        <fullName evidence="1">cyclic-guanylate-specific phosphodiesterase</fullName>
        <ecNumber evidence="1">3.1.4.52</ecNumber>
    </recommendedName>
</protein>
<dbReference type="NCBIfam" id="TIGR00254">
    <property type="entry name" value="GGDEF"/>
    <property type="match status" value="1"/>
</dbReference>
<dbReference type="FunFam" id="3.20.20.450:FF:000001">
    <property type="entry name" value="Cyclic di-GMP phosphodiesterase yahA"/>
    <property type="match status" value="1"/>
</dbReference>
<dbReference type="InterPro" id="IPR001633">
    <property type="entry name" value="EAL_dom"/>
</dbReference>
<evidence type="ECO:0000256" key="3">
    <source>
        <dbReference type="SAM" id="Phobius"/>
    </source>
</evidence>
<comment type="caution">
    <text evidence="6">The sequence shown here is derived from an EMBL/GenBank/DDBJ whole genome shotgun (WGS) entry which is preliminary data.</text>
</comment>